<sequence length="179" mass="20475">MRKIILALFLLAFTLSFSQEKKNNISIEFKNADLKTAIESLEKVAGYRFYFDENWIKSEAVVINGTYTDASLEEVLSTIFEKTTLNYFITDKKIILTKNSIIHSSLPSNYFEPVPAKTVIAENKSTTKPLFHQQLDTKKQNTTNNGITYIGKEKKGEELKSYSLSGIIKNEKLKKLFLM</sequence>
<protein>
    <recommendedName>
        <fullName evidence="4">Secretin/TonB short N-terminal domain-containing protein</fullName>
    </recommendedName>
</protein>
<evidence type="ECO:0008006" key="4">
    <source>
        <dbReference type="Google" id="ProtNLM"/>
    </source>
</evidence>
<feature type="signal peptide" evidence="1">
    <location>
        <begin position="1"/>
        <end position="18"/>
    </location>
</feature>
<accession>A0ABY2B5Z1</accession>
<keyword evidence="3" id="KW-1185">Reference proteome</keyword>
<evidence type="ECO:0000313" key="2">
    <source>
        <dbReference type="EMBL" id="TCN60744.1"/>
    </source>
</evidence>
<reference evidence="2 3" key="1">
    <citation type="journal article" date="2015" name="Stand. Genomic Sci.">
        <title>Genomic Encyclopedia of Bacterial and Archaeal Type Strains, Phase III: the genomes of soil and plant-associated and newly described type strains.</title>
        <authorList>
            <person name="Whitman W.B."/>
            <person name="Woyke T."/>
            <person name="Klenk H.P."/>
            <person name="Zhou Y."/>
            <person name="Lilburn T.G."/>
            <person name="Beck B.J."/>
            <person name="De Vos P."/>
            <person name="Vandamme P."/>
            <person name="Eisen J.A."/>
            <person name="Garrity G."/>
            <person name="Hugenholtz P."/>
            <person name="Kyrpides N.C."/>
        </authorList>
    </citation>
    <scope>NUCLEOTIDE SEQUENCE [LARGE SCALE GENOMIC DNA]</scope>
    <source>
        <strain evidence="2 3">P5626</strain>
    </source>
</reference>
<evidence type="ECO:0000256" key="1">
    <source>
        <dbReference type="SAM" id="SignalP"/>
    </source>
</evidence>
<feature type="chain" id="PRO_5047035873" description="Secretin/TonB short N-terminal domain-containing protein" evidence="1">
    <location>
        <begin position="19"/>
        <end position="179"/>
    </location>
</feature>
<gene>
    <name evidence="2" type="ORF">EV142_101319</name>
</gene>
<evidence type="ECO:0000313" key="3">
    <source>
        <dbReference type="Proteomes" id="UP000295270"/>
    </source>
</evidence>
<dbReference type="RefSeq" id="WP_306462521.1">
    <property type="nucleotide sequence ID" value="NZ_QWDN01000001.1"/>
</dbReference>
<dbReference type="Gene3D" id="3.55.50.30">
    <property type="match status" value="1"/>
</dbReference>
<dbReference type="Proteomes" id="UP000295270">
    <property type="component" value="Unassembled WGS sequence"/>
</dbReference>
<proteinExistence type="predicted"/>
<keyword evidence="1" id="KW-0732">Signal</keyword>
<comment type="caution">
    <text evidence="2">The sequence shown here is derived from an EMBL/GenBank/DDBJ whole genome shotgun (WGS) entry which is preliminary data.</text>
</comment>
<organism evidence="2 3">
    <name type="scientific">Flavobacterium circumlabens</name>
    <dbReference type="NCBI Taxonomy" id="2133765"/>
    <lineage>
        <taxon>Bacteria</taxon>
        <taxon>Pseudomonadati</taxon>
        <taxon>Bacteroidota</taxon>
        <taxon>Flavobacteriia</taxon>
        <taxon>Flavobacteriales</taxon>
        <taxon>Flavobacteriaceae</taxon>
        <taxon>Flavobacterium</taxon>
    </lineage>
</organism>
<name>A0ABY2B5Z1_9FLAO</name>
<dbReference type="EMBL" id="SLWA01000001">
    <property type="protein sequence ID" value="TCN60744.1"/>
    <property type="molecule type" value="Genomic_DNA"/>
</dbReference>